<organism evidence="1 2">
    <name type="scientific">Epilithonimonas hominis</name>
    <dbReference type="NCBI Taxonomy" id="420404"/>
    <lineage>
        <taxon>Bacteria</taxon>
        <taxon>Pseudomonadati</taxon>
        <taxon>Bacteroidota</taxon>
        <taxon>Flavobacteriia</taxon>
        <taxon>Flavobacteriales</taxon>
        <taxon>Weeksellaceae</taxon>
        <taxon>Chryseobacterium group</taxon>
        <taxon>Epilithonimonas</taxon>
    </lineage>
</organism>
<evidence type="ECO:0000313" key="1">
    <source>
        <dbReference type="EMBL" id="ROI14512.1"/>
    </source>
</evidence>
<name>A0A3N0XAX1_9FLAO</name>
<reference evidence="2" key="1">
    <citation type="submission" date="2018-11" db="EMBL/GenBank/DDBJ databases">
        <title>Proposal to divide the Flavobacteriaceae and reorganize its genera based on Amino Acid Identity values calculated from whole genome sequences.</title>
        <authorList>
            <person name="Nicholson A.C."/>
            <person name="Gulvik C.A."/>
            <person name="Whitney A.M."/>
            <person name="Humrighouse B.W."/>
            <person name="Bell M."/>
            <person name="Holmes B."/>
            <person name="Steigerwalt A."/>
            <person name="Villarma A."/>
            <person name="Sheth M."/>
            <person name="Batra D."/>
            <person name="Pryor J."/>
            <person name="Bernardet J.-F."/>
            <person name="Hugo C."/>
            <person name="Kampfer P."/>
            <person name="Newman J."/>
            <person name="Mcquiston J.R."/>
        </authorList>
    </citation>
    <scope>NUCLEOTIDE SEQUENCE [LARGE SCALE GENOMIC DNA]</scope>
    <source>
        <strain evidence="2">DSM 22165</strain>
    </source>
</reference>
<dbReference type="AlphaFoldDB" id="A0A3N0XAX1"/>
<dbReference type="RefSeq" id="WP_123280583.1">
    <property type="nucleotide sequence ID" value="NZ_DALZAR010000002.1"/>
</dbReference>
<accession>A0A3N0XAX1</accession>
<gene>
    <name evidence="1" type="primary">gwsS</name>
    <name evidence="1" type="ORF">EGH73_02775</name>
</gene>
<protein>
    <submittedName>
        <fullName evidence="1">Grasp-with-spasm system SPASM domain peptide maturase</fullName>
    </submittedName>
</protein>
<evidence type="ECO:0000313" key="2">
    <source>
        <dbReference type="Proteomes" id="UP000267623"/>
    </source>
</evidence>
<sequence length="370" mass="43556">MKHMNFRVQKYLLIYPDCIPVKGYLKSTLCDFTRNKIVSFDSSFFDLFQEFNSKNLVDLYKDFHEDSHENLNTFINFLLENGFGEIVDDINNFKEINIGGWEAYGTIDNAIIDVENLKHDFDKLITQLNFLKCKFLQIRFYSTIYSLDEINTILKMAEDTSIEGIEIILKYDKLYREADYISFFEENFLISALYIFGFSEKKDVSVTYGFNGKITDKFVQSKVFFLDQNLINEAHCGIIDKSYFCVNTISDFSHNKLYNSCLNKKISIDRKGNIKNCPSLSISYGNIRDLNLWDVIDSEFMKIWNIKKDDIDICKICEYRYVCTDCRAFLKKPSNIYSQPLKCGYNPYENKWEDWKATIHESVLTYYGIL</sequence>
<proteinExistence type="predicted"/>
<reference evidence="2" key="2">
    <citation type="submission" date="2018-11" db="EMBL/GenBank/DDBJ databases">
        <title>Proposal to divide the Flavobacteriaceae and reorganize its genera based on Amino Acid Identity values calculated from whole genome sequences.</title>
        <authorList>
            <person name="Nicholson A.C."/>
            <person name="Gulvik C.A."/>
            <person name="Whitney A.M."/>
            <person name="Humrighouse B.W."/>
            <person name="Bell M."/>
            <person name="Holmes B."/>
            <person name="Steigerwalt A."/>
            <person name="Villarma A."/>
            <person name="Sheth M."/>
            <person name="Batra D."/>
            <person name="Pryor J."/>
            <person name="Bernardet J.-F."/>
            <person name="Hugo C."/>
            <person name="Kampfer P."/>
            <person name="Newman J."/>
            <person name="Mcquiston J."/>
        </authorList>
    </citation>
    <scope>NUCLEOTIDE SEQUENCE [LARGE SCALE GENOMIC DNA]</scope>
    <source>
        <strain evidence="2">DSM 22165</strain>
    </source>
</reference>
<comment type="caution">
    <text evidence="1">The sequence shown here is derived from an EMBL/GenBank/DDBJ whole genome shotgun (WGS) entry which is preliminary data.</text>
</comment>
<dbReference type="EMBL" id="RJTU01000018">
    <property type="protein sequence ID" value="ROI14512.1"/>
    <property type="molecule type" value="Genomic_DNA"/>
</dbReference>
<dbReference type="NCBIfam" id="TIGR04193">
    <property type="entry name" value="SPASM_w_grasp"/>
    <property type="match status" value="1"/>
</dbReference>
<dbReference type="Proteomes" id="UP000267623">
    <property type="component" value="Unassembled WGS sequence"/>
</dbReference>
<dbReference type="InterPro" id="IPR026497">
    <property type="entry name" value="GRASP-with-SPASM"/>
</dbReference>